<evidence type="ECO:0000256" key="5">
    <source>
        <dbReference type="SAM" id="Phobius"/>
    </source>
</evidence>
<feature type="transmembrane region" description="Helical" evidence="5">
    <location>
        <begin position="7"/>
        <end position="29"/>
    </location>
</feature>
<keyword evidence="7" id="KW-1185">Reference proteome</keyword>
<evidence type="ECO:0000256" key="2">
    <source>
        <dbReference type="ARBA" id="ARBA00022692"/>
    </source>
</evidence>
<dbReference type="InterPro" id="IPR002033">
    <property type="entry name" value="TatC"/>
</dbReference>
<dbReference type="Proteomes" id="UP000017090">
    <property type="component" value="Unassembled WGS sequence"/>
</dbReference>
<comment type="subcellular location">
    <subcellularLocation>
        <location evidence="1">Membrane</location>
        <topology evidence="1">Multi-pass membrane protein</topology>
    </subcellularLocation>
</comment>
<evidence type="ECO:0000256" key="3">
    <source>
        <dbReference type="ARBA" id="ARBA00022989"/>
    </source>
</evidence>
<dbReference type="RefSeq" id="WP_023053482.1">
    <property type="nucleotide sequence ID" value="NZ_AWXA01000025.1"/>
</dbReference>
<dbReference type="AlphaFoldDB" id="U7UP67"/>
<dbReference type="EMBL" id="AWXA01000025">
    <property type="protein sequence ID" value="ERT60268.1"/>
    <property type="molecule type" value="Genomic_DNA"/>
</dbReference>
<evidence type="ECO:0000256" key="1">
    <source>
        <dbReference type="ARBA" id="ARBA00004141"/>
    </source>
</evidence>
<organism evidence="6 7">
    <name type="scientific">Megasphaera vaginalis</name>
    <name type="common">ex Srinivasan et al. 2021</name>
    <dbReference type="NCBI Taxonomy" id="1111454"/>
    <lineage>
        <taxon>Bacteria</taxon>
        <taxon>Bacillati</taxon>
        <taxon>Bacillota</taxon>
        <taxon>Negativicutes</taxon>
        <taxon>Veillonellales</taxon>
        <taxon>Veillonellaceae</taxon>
        <taxon>Megasphaera</taxon>
    </lineage>
</organism>
<comment type="caution">
    <text evidence="6">The sequence shown here is derived from an EMBL/GenBank/DDBJ whole genome shotgun (WGS) entry which is preliminary data.</text>
</comment>
<evidence type="ECO:0000256" key="4">
    <source>
        <dbReference type="ARBA" id="ARBA00023136"/>
    </source>
</evidence>
<dbReference type="GO" id="GO:0016020">
    <property type="term" value="C:membrane"/>
    <property type="evidence" value="ECO:0007669"/>
    <property type="project" value="UniProtKB-SubCell"/>
</dbReference>
<proteinExistence type="predicted"/>
<accession>U7UP67</accession>
<keyword evidence="2 5" id="KW-0812">Transmembrane</keyword>
<reference evidence="6 7" key="1">
    <citation type="submission" date="2013-09" db="EMBL/GenBank/DDBJ databases">
        <authorList>
            <person name="Durkin A.S."/>
            <person name="Haft D.R."/>
            <person name="McCorrison J."/>
            <person name="Torralba M."/>
            <person name="Gillis M."/>
            <person name="Haft D.H."/>
            <person name="Methe B."/>
            <person name="Sutton G."/>
            <person name="Nelson K.E."/>
        </authorList>
    </citation>
    <scope>NUCLEOTIDE SEQUENCE [LARGE SCALE GENOMIC DNA]</scope>
    <source>
        <strain evidence="6 7">BV3C16-1</strain>
    </source>
</reference>
<name>U7UP67_9FIRM</name>
<evidence type="ECO:0000313" key="6">
    <source>
        <dbReference type="EMBL" id="ERT60268.1"/>
    </source>
</evidence>
<gene>
    <name evidence="6" type="ORF">HMPREF1250_1020</name>
</gene>
<protein>
    <submittedName>
        <fullName evidence="6">Sec-independent protein translocase protein TatC domain protein</fullName>
    </submittedName>
</protein>
<keyword evidence="3 5" id="KW-1133">Transmembrane helix</keyword>
<dbReference type="Pfam" id="PF00902">
    <property type="entry name" value="TatC"/>
    <property type="match status" value="1"/>
</dbReference>
<keyword evidence="4 5" id="KW-0472">Membrane</keyword>
<evidence type="ECO:0000313" key="7">
    <source>
        <dbReference type="Proteomes" id="UP000017090"/>
    </source>
</evidence>
<dbReference type="STRING" id="1111454.HMPREF1250_1020"/>
<dbReference type="PATRIC" id="fig|1111454.3.peg.1003"/>
<sequence>MESYPDFILALVLPFGLIFNLPLILFILAKMDIVSSAALSVKRK</sequence>